<reference evidence="3" key="1">
    <citation type="submission" date="2015-08" db="UniProtKB">
        <authorList>
            <consortium name="WormBaseParasite"/>
        </authorList>
    </citation>
    <scope>IDENTIFICATION</scope>
</reference>
<protein>
    <submittedName>
        <fullName evidence="4">SXP/RAL-2 family protein Ani s 5-like cation-binding domain-containing protein</fullName>
    </submittedName>
</protein>
<feature type="signal peptide" evidence="1">
    <location>
        <begin position="1"/>
        <end position="22"/>
    </location>
</feature>
<dbReference type="Proteomes" id="UP000035681">
    <property type="component" value="Unplaced"/>
</dbReference>
<feature type="chain" id="PRO_5005327531" evidence="1">
    <location>
        <begin position="23"/>
        <end position="112"/>
    </location>
</feature>
<evidence type="ECO:0000313" key="4">
    <source>
        <dbReference type="WBParaSite" id="TCONS_00011164.p1"/>
    </source>
</evidence>
<organism evidence="3">
    <name type="scientific">Strongyloides stercoralis</name>
    <name type="common">Threadworm</name>
    <dbReference type="NCBI Taxonomy" id="6248"/>
    <lineage>
        <taxon>Eukaryota</taxon>
        <taxon>Metazoa</taxon>
        <taxon>Ecdysozoa</taxon>
        <taxon>Nematoda</taxon>
        <taxon>Chromadorea</taxon>
        <taxon>Rhabditida</taxon>
        <taxon>Tylenchina</taxon>
        <taxon>Panagrolaimomorpha</taxon>
        <taxon>Strongyloidoidea</taxon>
        <taxon>Strongyloididae</taxon>
        <taxon>Strongyloides</taxon>
    </lineage>
</organism>
<evidence type="ECO:0000313" key="3">
    <source>
        <dbReference type="WBParaSite" id="SSTP_0000325900.1"/>
    </source>
</evidence>
<name>A0A0K0E194_STRER</name>
<dbReference type="WBParaSite" id="SSTP_0000325900.1">
    <property type="protein sequence ID" value="SSTP_0000325900.1"/>
    <property type="gene ID" value="SSTP_0000325900"/>
</dbReference>
<keyword evidence="1" id="KW-0732">Signal</keyword>
<proteinExistence type="predicted"/>
<accession>A0A0K0E194</accession>
<keyword evidence="2" id="KW-1185">Reference proteome</keyword>
<evidence type="ECO:0000256" key="1">
    <source>
        <dbReference type="SAM" id="SignalP"/>
    </source>
</evidence>
<evidence type="ECO:0000313" key="2">
    <source>
        <dbReference type="Proteomes" id="UP000035681"/>
    </source>
</evidence>
<dbReference type="WBParaSite" id="TCONS_00011164.p1">
    <property type="protein sequence ID" value="TCONS_00011164.p1"/>
    <property type="gene ID" value="XLOC_005315"/>
</dbReference>
<dbReference type="AlphaFoldDB" id="A0A0K0E194"/>
<sequence length="112" mass="12910">MYFKNILCIFFLLSYFSTVVSTEEANEIVENNKGEGNEEAEMAKTINAINSVPLEEKFNDSKDKLIEILKTNDTPTDKIKHINQMMNETKFTEDEQIQFYKTLTDAVLSSKN</sequence>